<feature type="chain" id="PRO_5046722347" evidence="6">
    <location>
        <begin position="27"/>
        <end position="495"/>
    </location>
</feature>
<dbReference type="RefSeq" id="WP_264279450.1">
    <property type="nucleotide sequence ID" value="NZ_CP107006.1"/>
</dbReference>
<keyword evidence="4" id="KW-0106">Calcium</keyword>
<dbReference type="PROSITE" id="PS00149">
    <property type="entry name" value="SULFATASE_2"/>
    <property type="match status" value="1"/>
</dbReference>
<feature type="signal peptide" evidence="6">
    <location>
        <begin position="1"/>
        <end position="26"/>
    </location>
</feature>
<evidence type="ECO:0000259" key="7">
    <source>
        <dbReference type="Pfam" id="PF00884"/>
    </source>
</evidence>
<dbReference type="PANTHER" id="PTHR42693:SF53">
    <property type="entry name" value="ENDO-4-O-SULFATASE"/>
    <property type="match status" value="1"/>
</dbReference>
<keyword evidence="3" id="KW-0378">Hydrolase</keyword>
<sequence length="495" mass="55045">MTKVHAVKAAIGLLMLLATAYNNSYAQTKRPNIIIFIADDVSYNDLGCMGHPLIKTPAIDKLAENGLRFTNAYLTTSSCSPSRASILTGRYPHNTGAAELHSDIPAGQVAFPKVLKEHGYYTAQAGKWHLGTSGIKPAGVFLDAFDRVGGSSAEGGGPGGEQLWVDYLQQRPKDKPFFMWFAAQDAHRDWDDAPKPVQYNEGDIKVPANLIDSKATRTDFVRYYEEVSRFDAYVGKVVEELKAQNILDNTFIVVMADNGRPFPRNKTRMYDEGIKTPFVLHWPAGITGVNQSSASLLSVIDIAPTLLELAGIAPVASIQGRSFKKLLTDPKAKFRNYVFAEHNWHSFKAYERMVRTDQYVYIENGLPELSNVGATDIMGGASGKELKKHHQQGTTTPLQSAIFQVPQPRYELYDYVKDKDQLVNLYGRKGYTARQQQLAKVLRTWQTETGDDQPDDLTPDWSDRWSNKAVDQKGTRGTMPGQRLNAAGIHRPGPF</sequence>
<dbReference type="InterPro" id="IPR017850">
    <property type="entry name" value="Alkaline_phosphatase_core_sf"/>
</dbReference>
<organism evidence="8 9">
    <name type="scientific">Chitinophaga horti</name>
    <dbReference type="NCBI Taxonomy" id="2920382"/>
    <lineage>
        <taxon>Bacteria</taxon>
        <taxon>Pseudomonadati</taxon>
        <taxon>Bacteroidota</taxon>
        <taxon>Chitinophagia</taxon>
        <taxon>Chitinophagales</taxon>
        <taxon>Chitinophagaceae</taxon>
        <taxon>Chitinophaga</taxon>
    </lineage>
</organism>
<dbReference type="InterPro" id="IPR000917">
    <property type="entry name" value="Sulfatase_N"/>
</dbReference>
<protein>
    <submittedName>
        <fullName evidence="8">Sulfatase</fullName>
    </submittedName>
</protein>
<evidence type="ECO:0000256" key="4">
    <source>
        <dbReference type="ARBA" id="ARBA00022837"/>
    </source>
</evidence>
<gene>
    <name evidence="8" type="ORF">MKQ68_12700</name>
</gene>
<feature type="region of interest" description="Disordered" evidence="5">
    <location>
        <begin position="448"/>
        <end position="495"/>
    </location>
</feature>
<dbReference type="PROSITE" id="PS00523">
    <property type="entry name" value="SULFATASE_1"/>
    <property type="match status" value="1"/>
</dbReference>
<evidence type="ECO:0000256" key="6">
    <source>
        <dbReference type="SAM" id="SignalP"/>
    </source>
</evidence>
<keyword evidence="2" id="KW-0479">Metal-binding</keyword>
<dbReference type="PANTHER" id="PTHR42693">
    <property type="entry name" value="ARYLSULFATASE FAMILY MEMBER"/>
    <property type="match status" value="1"/>
</dbReference>
<reference evidence="8" key="1">
    <citation type="submission" date="2022-10" db="EMBL/GenBank/DDBJ databases">
        <title>Chitinophaga sp. nov., isolated from soil.</title>
        <authorList>
            <person name="Jeon C.O."/>
        </authorList>
    </citation>
    <scope>NUCLEOTIDE SEQUENCE</scope>
    <source>
        <strain evidence="8">R8</strain>
    </source>
</reference>
<accession>A0ABY6IUA3</accession>
<name>A0ABY6IUA3_9BACT</name>
<dbReference type="CDD" id="cd16027">
    <property type="entry name" value="SGSH"/>
    <property type="match status" value="1"/>
</dbReference>
<evidence type="ECO:0000256" key="3">
    <source>
        <dbReference type="ARBA" id="ARBA00022801"/>
    </source>
</evidence>
<evidence type="ECO:0000256" key="1">
    <source>
        <dbReference type="ARBA" id="ARBA00008779"/>
    </source>
</evidence>
<dbReference type="Pfam" id="PF00884">
    <property type="entry name" value="Sulfatase"/>
    <property type="match status" value="1"/>
</dbReference>
<dbReference type="InterPro" id="IPR050738">
    <property type="entry name" value="Sulfatase"/>
</dbReference>
<feature type="domain" description="Sulfatase N-terminal" evidence="7">
    <location>
        <begin position="31"/>
        <end position="312"/>
    </location>
</feature>
<dbReference type="InterPro" id="IPR024607">
    <property type="entry name" value="Sulfatase_CS"/>
</dbReference>
<keyword evidence="6" id="KW-0732">Signal</keyword>
<dbReference type="Proteomes" id="UP001162741">
    <property type="component" value="Chromosome"/>
</dbReference>
<evidence type="ECO:0000313" key="8">
    <source>
        <dbReference type="EMBL" id="UYQ90953.1"/>
    </source>
</evidence>
<feature type="compositionally biased region" description="Acidic residues" evidence="5">
    <location>
        <begin position="449"/>
        <end position="458"/>
    </location>
</feature>
<proteinExistence type="inferred from homology"/>
<dbReference type="SUPFAM" id="SSF53649">
    <property type="entry name" value="Alkaline phosphatase-like"/>
    <property type="match status" value="1"/>
</dbReference>
<dbReference type="EMBL" id="CP107006">
    <property type="protein sequence ID" value="UYQ90953.1"/>
    <property type="molecule type" value="Genomic_DNA"/>
</dbReference>
<keyword evidence="9" id="KW-1185">Reference proteome</keyword>
<feature type="compositionally biased region" description="Basic and acidic residues" evidence="5">
    <location>
        <begin position="461"/>
        <end position="474"/>
    </location>
</feature>
<evidence type="ECO:0000256" key="5">
    <source>
        <dbReference type="SAM" id="MobiDB-lite"/>
    </source>
</evidence>
<comment type="similarity">
    <text evidence="1">Belongs to the sulfatase family.</text>
</comment>
<evidence type="ECO:0000256" key="2">
    <source>
        <dbReference type="ARBA" id="ARBA00022723"/>
    </source>
</evidence>
<evidence type="ECO:0000313" key="9">
    <source>
        <dbReference type="Proteomes" id="UP001162741"/>
    </source>
</evidence>
<dbReference type="Gene3D" id="3.40.720.10">
    <property type="entry name" value="Alkaline Phosphatase, subunit A"/>
    <property type="match status" value="1"/>
</dbReference>